<protein>
    <submittedName>
        <fullName evidence="1">Integrase</fullName>
    </submittedName>
</protein>
<reference evidence="1 2" key="1">
    <citation type="submission" date="2018-09" db="EMBL/GenBank/DDBJ databases">
        <title>Zymobacter palmae IAM14233 (=T109) whole genome analysis.</title>
        <authorList>
            <person name="Yanase H."/>
        </authorList>
    </citation>
    <scope>NUCLEOTIDE SEQUENCE [LARGE SCALE GENOMIC DNA]</scope>
    <source>
        <strain evidence="1 2">IAM14233</strain>
    </source>
</reference>
<name>A0A348HHQ4_9GAMM</name>
<proteinExistence type="predicted"/>
<sequence length="115" mass="12681">MKNIMTAVAFGAALSMGGCSIVHSISAPEEQTTGVQVRDDQMTGLKDRYSTTLAVTNRLGQPTRTVQSTSGEQWYYDYTHTFRSAPQNNMSESVIFEFDRSGVMTSHKRVTPIAP</sequence>
<organism evidence="1 2">
    <name type="scientific">Zymobacter palmae</name>
    <dbReference type="NCBI Taxonomy" id="33074"/>
    <lineage>
        <taxon>Bacteria</taxon>
        <taxon>Pseudomonadati</taxon>
        <taxon>Pseudomonadota</taxon>
        <taxon>Gammaproteobacteria</taxon>
        <taxon>Oceanospirillales</taxon>
        <taxon>Halomonadaceae</taxon>
        <taxon>Zymobacter group</taxon>
        <taxon>Zymobacter</taxon>
    </lineage>
</organism>
<dbReference type="PROSITE" id="PS51257">
    <property type="entry name" value="PROKAR_LIPOPROTEIN"/>
    <property type="match status" value="1"/>
</dbReference>
<evidence type="ECO:0000313" key="2">
    <source>
        <dbReference type="Proteomes" id="UP000267342"/>
    </source>
</evidence>
<dbReference type="RefSeq" id="WP_027705242.1">
    <property type="nucleotide sequence ID" value="NZ_AP018933.1"/>
</dbReference>
<evidence type="ECO:0000313" key="1">
    <source>
        <dbReference type="EMBL" id="BBG31156.1"/>
    </source>
</evidence>
<dbReference type="EMBL" id="AP018933">
    <property type="protein sequence ID" value="BBG31156.1"/>
    <property type="molecule type" value="Genomic_DNA"/>
</dbReference>
<dbReference type="KEGG" id="zpl:ZBT109_2426"/>
<keyword evidence="2" id="KW-1185">Reference proteome</keyword>
<gene>
    <name evidence="1" type="ORF">ZBT109_2426</name>
</gene>
<dbReference type="AlphaFoldDB" id="A0A348HHQ4"/>
<accession>A0A348HHQ4</accession>
<dbReference type="Proteomes" id="UP000267342">
    <property type="component" value="Chromosome"/>
</dbReference>